<dbReference type="Proteomes" id="UP000216991">
    <property type="component" value="Unassembled WGS sequence"/>
</dbReference>
<dbReference type="InterPro" id="IPR001387">
    <property type="entry name" value="Cro/C1-type_HTH"/>
</dbReference>
<keyword evidence="3" id="KW-1185">Reference proteome</keyword>
<evidence type="ECO:0000313" key="3">
    <source>
        <dbReference type="Proteomes" id="UP000216991"/>
    </source>
</evidence>
<accession>A0A255ZAM7</accession>
<dbReference type="InterPro" id="IPR010982">
    <property type="entry name" value="Lambda_DNA-bd_dom_sf"/>
</dbReference>
<organism evidence="2 3">
    <name type="scientific">Sandarakinorhabdus cyanobacteriorum</name>
    <dbReference type="NCBI Taxonomy" id="1981098"/>
    <lineage>
        <taxon>Bacteria</taxon>
        <taxon>Pseudomonadati</taxon>
        <taxon>Pseudomonadota</taxon>
        <taxon>Alphaproteobacteria</taxon>
        <taxon>Sphingomonadales</taxon>
        <taxon>Sphingosinicellaceae</taxon>
        <taxon>Sandarakinorhabdus</taxon>
    </lineage>
</organism>
<dbReference type="CDD" id="cd00093">
    <property type="entry name" value="HTH_XRE"/>
    <property type="match status" value="1"/>
</dbReference>
<evidence type="ECO:0000313" key="2">
    <source>
        <dbReference type="EMBL" id="OYQ37670.1"/>
    </source>
</evidence>
<dbReference type="GO" id="GO:0003677">
    <property type="term" value="F:DNA binding"/>
    <property type="evidence" value="ECO:0007669"/>
    <property type="project" value="InterPro"/>
</dbReference>
<dbReference type="PROSITE" id="PS50943">
    <property type="entry name" value="HTH_CROC1"/>
    <property type="match status" value="1"/>
</dbReference>
<proteinExistence type="predicted"/>
<dbReference type="EMBL" id="NOXT01000022">
    <property type="protein sequence ID" value="OYQ37670.1"/>
    <property type="molecule type" value="Genomic_DNA"/>
</dbReference>
<gene>
    <name evidence="2" type="ORF">CHU93_00390</name>
</gene>
<sequence>MSPDQTLLARKNIDRRLSSLNRESLAMPPFGWVRAIREALGMTPQKLGERMGVSRPRVNTIEKAEVSGATTIKTMREAAEAMGCTFVYAIVPTTTLDELVRQQAARKADAELARLHHTMRLENQALTKPDLEMERERLIAELLTGSPRRLWGDE</sequence>
<reference evidence="2 3" key="1">
    <citation type="submission" date="2017-07" db="EMBL/GenBank/DDBJ databases">
        <title>Sandarakinorhabdus cyanobacteriorum sp. nov., a novel bacterium isolated from cyanobacterial aggregates in a eutrophic lake.</title>
        <authorList>
            <person name="Cai H."/>
        </authorList>
    </citation>
    <scope>NUCLEOTIDE SEQUENCE [LARGE SCALE GENOMIC DNA]</scope>
    <source>
        <strain evidence="2 3">TH057</strain>
    </source>
</reference>
<dbReference type="Pfam" id="PF01381">
    <property type="entry name" value="HTH_3"/>
    <property type="match status" value="1"/>
</dbReference>
<dbReference type="SMART" id="SM00530">
    <property type="entry name" value="HTH_XRE"/>
    <property type="match status" value="1"/>
</dbReference>
<dbReference type="AlphaFoldDB" id="A0A255ZAM7"/>
<dbReference type="RefSeq" id="WP_094472252.1">
    <property type="nucleotide sequence ID" value="NZ_NOXT01000022.1"/>
</dbReference>
<comment type="caution">
    <text evidence="2">The sequence shown here is derived from an EMBL/GenBank/DDBJ whole genome shotgun (WGS) entry which is preliminary data.</text>
</comment>
<dbReference type="InterPro" id="IPR013435">
    <property type="entry name" value="Mobile_mystery_prot_A"/>
</dbReference>
<dbReference type="Gene3D" id="1.10.260.40">
    <property type="entry name" value="lambda repressor-like DNA-binding domains"/>
    <property type="match status" value="1"/>
</dbReference>
<dbReference type="SUPFAM" id="SSF47413">
    <property type="entry name" value="lambda repressor-like DNA-binding domains"/>
    <property type="match status" value="1"/>
</dbReference>
<feature type="domain" description="HTH cro/C1-type" evidence="1">
    <location>
        <begin position="33"/>
        <end position="89"/>
    </location>
</feature>
<dbReference type="NCBIfam" id="TIGR02612">
    <property type="entry name" value="mob_myst_A"/>
    <property type="match status" value="1"/>
</dbReference>
<protein>
    <submittedName>
        <fullName evidence="2">Transcriptional regulator</fullName>
    </submittedName>
</protein>
<dbReference type="OrthoDB" id="9785949at2"/>
<evidence type="ECO:0000259" key="1">
    <source>
        <dbReference type="PROSITE" id="PS50943"/>
    </source>
</evidence>
<name>A0A255ZAM7_9SPHN</name>